<reference evidence="2" key="1">
    <citation type="submission" date="2019-01" db="EMBL/GenBank/DDBJ databases">
        <title>Colletotrichum abscissum LGMF1257.</title>
        <authorList>
            <person name="Baroncelli R."/>
        </authorList>
    </citation>
    <scope>NUCLEOTIDE SEQUENCE</scope>
    <source>
        <strain evidence="2">Ca142</strain>
    </source>
</reference>
<sequence length="125" mass="12923">MEPDGIGPSYQHHAEQFAHSKASASYPRAAVDCASRHDGLGCVSHRANLRSAGAQMCMHDHSAGWAPPTSRSTRSPFPRLESLTHPGSLPSGTSTTELGPYASVLPGSAVRAGPHGVLQGAPNCG</sequence>
<evidence type="ECO:0000256" key="1">
    <source>
        <dbReference type="SAM" id="MobiDB-lite"/>
    </source>
</evidence>
<dbReference type="Proteomes" id="UP001056436">
    <property type="component" value="Unassembled WGS sequence"/>
</dbReference>
<accession>A0A9P9X1A6</accession>
<proteinExistence type="predicted"/>
<evidence type="ECO:0000313" key="2">
    <source>
        <dbReference type="EMBL" id="KAI3530686.1"/>
    </source>
</evidence>
<evidence type="ECO:0000313" key="3">
    <source>
        <dbReference type="Proteomes" id="UP001056436"/>
    </source>
</evidence>
<dbReference type="EMBL" id="SDAQ01000199">
    <property type="protein sequence ID" value="KAI3530686.1"/>
    <property type="molecule type" value="Genomic_DNA"/>
</dbReference>
<feature type="region of interest" description="Disordered" evidence="1">
    <location>
        <begin position="1"/>
        <end position="21"/>
    </location>
</feature>
<name>A0A9P9X1A6_9PEZI</name>
<comment type="caution">
    <text evidence="2">The sequence shown here is derived from an EMBL/GenBank/DDBJ whole genome shotgun (WGS) entry which is preliminary data.</text>
</comment>
<organism evidence="2 3">
    <name type="scientific">Colletotrichum abscissum</name>
    <dbReference type="NCBI Taxonomy" id="1671311"/>
    <lineage>
        <taxon>Eukaryota</taxon>
        <taxon>Fungi</taxon>
        <taxon>Dikarya</taxon>
        <taxon>Ascomycota</taxon>
        <taxon>Pezizomycotina</taxon>
        <taxon>Sordariomycetes</taxon>
        <taxon>Hypocreomycetidae</taxon>
        <taxon>Glomerellales</taxon>
        <taxon>Glomerellaceae</taxon>
        <taxon>Colletotrichum</taxon>
        <taxon>Colletotrichum acutatum species complex</taxon>
    </lineage>
</organism>
<protein>
    <submittedName>
        <fullName evidence="2">Uncharacterized protein</fullName>
    </submittedName>
</protein>
<keyword evidence="3" id="KW-1185">Reference proteome</keyword>
<gene>
    <name evidence="2" type="ORF">CABS02_14414</name>
</gene>
<dbReference type="AlphaFoldDB" id="A0A9P9X1A6"/>
<feature type="compositionally biased region" description="Low complexity" evidence="1">
    <location>
        <begin position="67"/>
        <end position="79"/>
    </location>
</feature>
<feature type="region of interest" description="Disordered" evidence="1">
    <location>
        <begin position="64"/>
        <end position="102"/>
    </location>
</feature>